<dbReference type="EMBL" id="SGBD01000001">
    <property type="protein sequence ID" value="RZD15476.1"/>
    <property type="molecule type" value="Genomic_DNA"/>
</dbReference>
<evidence type="ECO:0000259" key="2">
    <source>
        <dbReference type="Pfam" id="PF00148"/>
    </source>
</evidence>
<name>A0A519BDY9_9DELT</name>
<feature type="domain" description="Nitrogenase/oxidoreductase component 1" evidence="2">
    <location>
        <begin position="39"/>
        <end position="435"/>
    </location>
</feature>
<dbReference type="GO" id="GO:0009399">
    <property type="term" value="P:nitrogen fixation"/>
    <property type="evidence" value="ECO:0007669"/>
    <property type="project" value="InterPro"/>
</dbReference>
<protein>
    <submittedName>
        <fullName evidence="3">Nitrogenase iron-molybdenum cofactor biosynthesis protein NifE</fullName>
    </submittedName>
</protein>
<dbReference type="InterPro" id="IPR049939">
    <property type="entry name" value="NifE-like"/>
</dbReference>
<accession>A0A519BDY9</accession>
<dbReference type="AlphaFoldDB" id="A0A519BDY9"/>
<dbReference type="PANTHER" id="PTHR42956">
    <property type="entry name" value="NITROGENASE IRON-MOLYBDENUM COFACTOR BIOSYNTHESIS PROTEIN NIFE"/>
    <property type="match status" value="1"/>
</dbReference>
<comment type="similarity">
    <text evidence="1">Belongs to the NifD/NifK/NifE/NifN family.</text>
</comment>
<evidence type="ECO:0000256" key="1">
    <source>
        <dbReference type="ARBA" id="ARBA00011002"/>
    </source>
</evidence>
<dbReference type="SUPFAM" id="SSF53807">
    <property type="entry name" value="Helical backbone' metal receptor"/>
    <property type="match status" value="1"/>
</dbReference>
<dbReference type="GO" id="GO:0016491">
    <property type="term" value="F:oxidoreductase activity"/>
    <property type="evidence" value="ECO:0007669"/>
    <property type="project" value="InterPro"/>
</dbReference>
<dbReference type="Proteomes" id="UP000320813">
    <property type="component" value="Unassembled WGS sequence"/>
</dbReference>
<reference evidence="3 4" key="1">
    <citation type="submission" date="2019-01" db="EMBL/GenBank/DDBJ databases">
        <title>Insights into ecological role of a new deltaproteobacterial order Candidatus Sinidesulfobacterales (Sva0485) by metagenomics and metatranscriptomics.</title>
        <authorList>
            <person name="Tan S."/>
            <person name="Liu J."/>
            <person name="Fang Y."/>
            <person name="Hedlund B.P."/>
            <person name="Lian Z.H."/>
            <person name="Huang L.Y."/>
            <person name="Li J.T."/>
            <person name="Huang L.N."/>
            <person name="Li W.J."/>
            <person name="Jiang H.C."/>
            <person name="Dong H.L."/>
            <person name="Shu W.S."/>
        </authorList>
    </citation>
    <scope>NUCLEOTIDE SEQUENCE [LARGE SCALE GENOMIC DNA]</scope>
    <source>
        <strain evidence="3">AP3</strain>
    </source>
</reference>
<dbReference type="NCBIfam" id="TIGR01283">
    <property type="entry name" value="nifE"/>
    <property type="match status" value="1"/>
</dbReference>
<organism evidence="3 4">
    <name type="scientific">Candidatus Acidulodesulfobacterium ferriphilum</name>
    <dbReference type="NCBI Taxonomy" id="2597223"/>
    <lineage>
        <taxon>Bacteria</taxon>
        <taxon>Deltaproteobacteria</taxon>
        <taxon>Candidatus Acidulodesulfobacterales</taxon>
        <taxon>Candidatus Acidulodesulfobacterium</taxon>
    </lineage>
</organism>
<comment type="caution">
    <text evidence="3">The sequence shown here is derived from an EMBL/GenBank/DDBJ whole genome shotgun (WGS) entry which is preliminary data.</text>
</comment>
<dbReference type="Pfam" id="PF00148">
    <property type="entry name" value="Oxidored_nitro"/>
    <property type="match status" value="1"/>
</dbReference>
<dbReference type="InterPro" id="IPR005973">
    <property type="entry name" value="NifE"/>
</dbReference>
<proteinExistence type="inferred from homology"/>
<sequence length="453" mass="50477">MHITAKEEYFDEPACEHNGVAKDKKACKTATPGSSTGGCALDGAYIVLSPIKDALNIVHAPINCLGNSYNQRTSETTQRENYYMYGFTTAINENDLIFGSEDKLRQGVIYVFNRFKPKAVFIYNTCVPALTGEDIEGVSKELAAKLKIPVVPVFSQGFSGNKNLGNKIAGDALFTHIIGRKEPEIDLLSDYNINLIGEYNIRGELFLIKKALKQAGINVLSTITGDSTIEEIMYSHKAGLNVVVCSKALIYLARKMKEKYGLPYIEGSFFGLTSTNKAIMDIVNSIGDYELTCSAKKYIKIRTRNTEENIYEYKRFLTGKKALLYTGGVKSWSLVSALNDLGMKVIATGVKKSTEEDKLRIKEIDGNGNIIMLDNGNPVNLIKIAREEQVDIILAGGRNQYTAIKSLIPFLDVNQERFNPYTSYEGMEFLAKQIYFEIKNPLFKLLKESNINL</sequence>
<dbReference type="Gene3D" id="3.40.50.12380">
    <property type="entry name" value="Nitrogenase MoFe cofactor biosynthesis protein NifE, C-terminal"/>
    <property type="match status" value="1"/>
</dbReference>
<evidence type="ECO:0000313" key="3">
    <source>
        <dbReference type="EMBL" id="RZD15476.1"/>
    </source>
</evidence>
<dbReference type="PANTHER" id="PTHR42956:SF1">
    <property type="entry name" value="NITROGENASE IRON-MOLYBDENUM COFACTOR BIOSYNTHESIS PROTEIN NIFE"/>
    <property type="match status" value="1"/>
</dbReference>
<evidence type="ECO:0000313" key="4">
    <source>
        <dbReference type="Proteomes" id="UP000320813"/>
    </source>
</evidence>
<dbReference type="GO" id="GO:0065003">
    <property type="term" value="P:protein-containing complex assembly"/>
    <property type="evidence" value="ECO:0007669"/>
    <property type="project" value="InterPro"/>
</dbReference>
<gene>
    <name evidence="3" type="primary">nifE</name>
    <name evidence="3" type="ORF">EVJ47_04170</name>
</gene>
<dbReference type="InterPro" id="IPR000510">
    <property type="entry name" value="Nase/OxRdtase_comp1"/>
</dbReference>
<dbReference type="Gene3D" id="3.40.50.1980">
    <property type="entry name" value="Nitrogenase molybdenum iron protein domain"/>
    <property type="match status" value="1"/>
</dbReference>